<keyword evidence="10" id="KW-1185">Reference proteome</keyword>
<feature type="region of interest" description="Disordered" evidence="6">
    <location>
        <begin position="113"/>
        <end position="140"/>
    </location>
</feature>
<dbReference type="PANTHER" id="PTHR44176">
    <property type="entry name" value="DNAJ HOMOLOG SUBFAMILY C MEMBER 25"/>
    <property type="match status" value="1"/>
</dbReference>
<feature type="transmembrane region" description="Helical" evidence="7">
    <location>
        <begin position="263"/>
        <end position="282"/>
    </location>
</feature>
<evidence type="ECO:0000256" key="5">
    <source>
        <dbReference type="ARBA" id="ARBA00023186"/>
    </source>
</evidence>
<evidence type="ECO:0000313" key="10">
    <source>
        <dbReference type="Proteomes" id="UP000693970"/>
    </source>
</evidence>
<comment type="caution">
    <text evidence="9">The sequence shown here is derived from an EMBL/GenBank/DDBJ whole genome shotgun (WGS) entry which is preliminary data.</text>
</comment>
<gene>
    <name evidence="9" type="ORF">IV203_024323</name>
</gene>
<accession>A0A9K3PBF1</accession>
<dbReference type="PANTHER" id="PTHR44176:SF1">
    <property type="entry name" value="DNAJ HOMOLOG SUBFAMILY C MEMBER 25"/>
    <property type="match status" value="1"/>
</dbReference>
<evidence type="ECO:0000256" key="1">
    <source>
        <dbReference type="ARBA" id="ARBA00004370"/>
    </source>
</evidence>
<evidence type="ECO:0000256" key="7">
    <source>
        <dbReference type="SAM" id="Phobius"/>
    </source>
</evidence>
<dbReference type="PROSITE" id="PS00636">
    <property type="entry name" value="DNAJ_1"/>
    <property type="match status" value="1"/>
</dbReference>
<proteinExistence type="predicted"/>
<dbReference type="EMBL" id="JAGRRH010000027">
    <property type="protein sequence ID" value="KAG7340780.1"/>
    <property type="molecule type" value="Genomic_DNA"/>
</dbReference>
<evidence type="ECO:0000256" key="3">
    <source>
        <dbReference type="ARBA" id="ARBA00022989"/>
    </source>
</evidence>
<evidence type="ECO:0000256" key="6">
    <source>
        <dbReference type="SAM" id="MobiDB-lite"/>
    </source>
</evidence>
<dbReference type="CDD" id="cd06257">
    <property type="entry name" value="DnaJ"/>
    <property type="match status" value="1"/>
</dbReference>
<feature type="domain" description="J" evidence="8">
    <location>
        <begin position="168"/>
        <end position="238"/>
    </location>
</feature>
<feature type="region of interest" description="Disordered" evidence="6">
    <location>
        <begin position="324"/>
        <end position="366"/>
    </location>
</feature>
<protein>
    <submittedName>
        <fullName evidence="9">Chaperone protein DnaJ</fullName>
    </submittedName>
</protein>
<dbReference type="InterPro" id="IPR044632">
    <property type="entry name" value="DNAJC25-like"/>
</dbReference>
<feature type="compositionally biased region" description="Basic and acidic residues" evidence="6">
    <location>
        <begin position="357"/>
        <end position="366"/>
    </location>
</feature>
<sequence length="504" mass="58315">MDRKFASYCIHFKATKNDDSIKFILAAQNHSHRSATNACITLVLDQLAFKKKVIQGAFYYYLEGIHFSPMKRYITNLRGHGVIVMLVLAVPASFHSIYGSNFMAYAQEAEPSGEDPYATGSSPSLTEDNDGSFSTKAKSPTADTFNVKDHMDWGSYYDPKNVFCGKYDCYRILGFDYESFGAEKPDTKIITKRYRSLSREWHPDKSKHKNAKERFVKIARAYEVLTDATSRKEYDYMRYNQEAYFQKYGTNVLWQYAPKSDTIIVVIFILLFVNGFGWFAQYQRWKSVADRLVRAAVEDWSPAQGGSNESKDLREHALEILAQREKDEAGTENTTTSQKSSKSGKSSGKSSKSSKLTAKEKKQKQTDDLKPIIEELAYEIDDFGAGFHKPTWRDLIILKLAKFPYHMARVSVWQTKYWARRLQKLPLTEDEKAVLTERAVGHVAWEIASEEERKEMMSRELWILDNLAEYKDEQEFKRLSKGEQKYYKKMMKRKESRGSDLKED</sequence>
<reference evidence="9" key="2">
    <citation type="submission" date="2021-04" db="EMBL/GenBank/DDBJ databases">
        <authorList>
            <person name="Podell S."/>
        </authorList>
    </citation>
    <scope>NUCLEOTIDE SEQUENCE</scope>
    <source>
        <strain evidence="9">Hildebrandi</strain>
    </source>
</reference>
<organism evidence="9 10">
    <name type="scientific">Nitzschia inconspicua</name>
    <dbReference type="NCBI Taxonomy" id="303405"/>
    <lineage>
        <taxon>Eukaryota</taxon>
        <taxon>Sar</taxon>
        <taxon>Stramenopiles</taxon>
        <taxon>Ochrophyta</taxon>
        <taxon>Bacillariophyta</taxon>
        <taxon>Bacillariophyceae</taxon>
        <taxon>Bacillariophycidae</taxon>
        <taxon>Bacillariales</taxon>
        <taxon>Bacillariaceae</taxon>
        <taxon>Nitzschia</taxon>
    </lineage>
</organism>
<dbReference type="GO" id="GO:0005789">
    <property type="term" value="C:endoplasmic reticulum membrane"/>
    <property type="evidence" value="ECO:0007669"/>
    <property type="project" value="TreeGrafter"/>
</dbReference>
<dbReference type="OrthoDB" id="10250354at2759"/>
<dbReference type="AlphaFoldDB" id="A0A9K3PBF1"/>
<reference evidence="9" key="1">
    <citation type="journal article" date="2021" name="Sci. Rep.">
        <title>Diploid genomic architecture of Nitzschia inconspicua, an elite biomass production diatom.</title>
        <authorList>
            <person name="Oliver A."/>
            <person name="Podell S."/>
            <person name="Pinowska A."/>
            <person name="Traller J.C."/>
            <person name="Smith S.R."/>
            <person name="McClure R."/>
            <person name="Beliaev A."/>
            <person name="Bohutskyi P."/>
            <person name="Hill E.A."/>
            <person name="Rabines A."/>
            <person name="Zheng H."/>
            <person name="Allen L.Z."/>
            <person name="Kuo A."/>
            <person name="Grigoriev I.V."/>
            <person name="Allen A.E."/>
            <person name="Hazlebeck D."/>
            <person name="Allen E.E."/>
        </authorList>
    </citation>
    <scope>NUCLEOTIDE SEQUENCE</scope>
    <source>
        <strain evidence="9">Hildebrandi</strain>
    </source>
</reference>
<evidence type="ECO:0000256" key="4">
    <source>
        <dbReference type="ARBA" id="ARBA00023136"/>
    </source>
</evidence>
<evidence type="ECO:0000256" key="2">
    <source>
        <dbReference type="ARBA" id="ARBA00022692"/>
    </source>
</evidence>
<feature type="compositionally biased region" description="Low complexity" evidence="6">
    <location>
        <begin position="334"/>
        <end position="356"/>
    </location>
</feature>
<evidence type="ECO:0000259" key="8">
    <source>
        <dbReference type="PROSITE" id="PS50076"/>
    </source>
</evidence>
<feature type="compositionally biased region" description="Polar residues" evidence="6">
    <location>
        <begin position="119"/>
        <end position="140"/>
    </location>
</feature>
<dbReference type="Proteomes" id="UP000693970">
    <property type="component" value="Unassembled WGS sequence"/>
</dbReference>
<keyword evidence="4 7" id="KW-0472">Membrane</keyword>
<dbReference type="PROSITE" id="PS50076">
    <property type="entry name" value="DNAJ_2"/>
    <property type="match status" value="1"/>
</dbReference>
<feature type="transmembrane region" description="Helical" evidence="7">
    <location>
        <begin position="77"/>
        <end position="98"/>
    </location>
</feature>
<dbReference type="InterPro" id="IPR018253">
    <property type="entry name" value="DnaJ_domain_CS"/>
</dbReference>
<keyword evidence="2 7" id="KW-0812">Transmembrane</keyword>
<keyword evidence="3 7" id="KW-1133">Transmembrane helix</keyword>
<dbReference type="InterPro" id="IPR001623">
    <property type="entry name" value="DnaJ_domain"/>
</dbReference>
<name>A0A9K3PBF1_9STRA</name>
<dbReference type="GO" id="GO:0006457">
    <property type="term" value="P:protein folding"/>
    <property type="evidence" value="ECO:0007669"/>
    <property type="project" value="InterPro"/>
</dbReference>
<evidence type="ECO:0000313" key="9">
    <source>
        <dbReference type="EMBL" id="KAG7340780.1"/>
    </source>
</evidence>
<dbReference type="SMART" id="SM00271">
    <property type="entry name" value="DnaJ"/>
    <property type="match status" value="1"/>
</dbReference>
<keyword evidence="5" id="KW-0143">Chaperone</keyword>
<dbReference type="Pfam" id="PF00226">
    <property type="entry name" value="DnaJ"/>
    <property type="match status" value="1"/>
</dbReference>
<comment type="subcellular location">
    <subcellularLocation>
        <location evidence="1">Membrane</location>
    </subcellularLocation>
</comment>